<feature type="transmembrane region" description="Helical" evidence="6">
    <location>
        <begin position="66"/>
        <end position="84"/>
    </location>
</feature>
<accession>A0A4Q1BK25</accession>
<comment type="similarity">
    <text evidence="2 6">Belongs to the peroxisomal membrane protein PXMP2/4 family.</text>
</comment>
<name>A0A4Q1BK25_TREME</name>
<sequence length="196" mass="21770">MPSSLHRFVRYYNRNFDKRPIPTLIVTNGILSTVADVLAQAAGMVTAKPPPGTPGPSYDFERTLRFSVYGMAMGPIIGRWLRLLERQLPVRQGTKGNGLQFAKRVFADQAIMAPIGLILFVGSMGLMEGRDLTGVGDKFQEMYWPALMANWKVWPLLQTINFTAVPLPYRVPFQSTCGIAWTLYLSLLNASKGGES</sequence>
<dbReference type="InParanoid" id="A0A4Q1BK25"/>
<dbReference type="EMBL" id="SDIL01000056">
    <property type="protein sequence ID" value="RXK37952.1"/>
    <property type="molecule type" value="Genomic_DNA"/>
</dbReference>
<evidence type="ECO:0000256" key="5">
    <source>
        <dbReference type="ARBA" id="ARBA00023136"/>
    </source>
</evidence>
<evidence type="ECO:0000256" key="6">
    <source>
        <dbReference type="RuleBase" id="RU363053"/>
    </source>
</evidence>
<dbReference type="VEuPathDB" id="FungiDB:TREMEDRAFT_67721"/>
<dbReference type="FunCoup" id="A0A4Q1BK25">
    <property type="interactions" value="284"/>
</dbReference>
<evidence type="ECO:0000256" key="2">
    <source>
        <dbReference type="ARBA" id="ARBA00006824"/>
    </source>
</evidence>
<dbReference type="GO" id="GO:0016020">
    <property type="term" value="C:membrane"/>
    <property type="evidence" value="ECO:0007669"/>
    <property type="project" value="UniProtKB-SubCell"/>
</dbReference>
<evidence type="ECO:0008006" key="9">
    <source>
        <dbReference type="Google" id="ProtNLM"/>
    </source>
</evidence>
<keyword evidence="4 6" id="KW-1133">Transmembrane helix</keyword>
<gene>
    <name evidence="7" type="ORF">M231_04738</name>
</gene>
<dbReference type="STRING" id="5217.A0A4Q1BK25"/>
<dbReference type="InterPro" id="IPR007248">
    <property type="entry name" value="Mpv17_PMP22"/>
</dbReference>
<dbReference type="AlphaFoldDB" id="A0A4Q1BK25"/>
<organism evidence="7 8">
    <name type="scientific">Tremella mesenterica</name>
    <name type="common">Jelly fungus</name>
    <dbReference type="NCBI Taxonomy" id="5217"/>
    <lineage>
        <taxon>Eukaryota</taxon>
        <taxon>Fungi</taxon>
        <taxon>Dikarya</taxon>
        <taxon>Basidiomycota</taxon>
        <taxon>Agaricomycotina</taxon>
        <taxon>Tremellomycetes</taxon>
        <taxon>Tremellales</taxon>
        <taxon>Tremellaceae</taxon>
        <taxon>Tremella</taxon>
    </lineage>
</organism>
<keyword evidence="5 6" id="KW-0472">Membrane</keyword>
<dbReference type="OrthoDB" id="10267969at2759"/>
<evidence type="ECO:0000256" key="1">
    <source>
        <dbReference type="ARBA" id="ARBA00004141"/>
    </source>
</evidence>
<dbReference type="PANTHER" id="PTHR11266:SF50">
    <property type="entry name" value="VACUOLAR MEMBRANE PROTEIN YOR292C"/>
    <property type="match status" value="1"/>
</dbReference>
<proteinExistence type="inferred from homology"/>
<keyword evidence="3 6" id="KW-0812">Transmembrane</keyword>
<feature type="transmembrane region" description="Helical" evidence="6">
    <location>
        <begin position="21"/>
        <end position="46"/>
    </location>
</feature>
<feature type="transmembrane region" description="Helical" evidence="6">
    <location>
        <begin position="105"/>
        <end position="127"/>
    </location>
</feature>
<comment type="subcellular location">
    <subcellularLocation>
        <location evidence="1">Membrane</location>
        <topology evidence="1">Multi-pass membrane protein</topology>
    </subcellularLocation>
</comment>
<comment type="caution">
    <text evidence="7">The sequence shown here is derived from an EMBL/GenBank/DDBJ whole genome shotgun (WGS) entry which is preliminary data.</text>
</comment>
<evidence type="ECO:0000313" key="8">
    <source>
        <dbReference type="Proteomes" id="UP000289152"/>
    </source>
</evidence>
<evidence type="ECO:0000256" key="3">
    <source>
        <dbReference type="ARBA" id="ARBA00022692"/>
    </source>
</evidence>
<dbReference type="GO" id="GO:0005739">
    <property type="term" value="C:mitochondrion"/>
    <property type="evidence" value="ECO:0007669"/>
    <property type="project" value="TreeGrafter"/>
</dbReference>
<keyword evidence="8" id="KW-1185">Reference proteome</keyword>
<protein>
    <recommendedName>
        <fullName evidence="9">Protein SYM1</fullName>
    </recommendedName>
</protein>
<evidence type="ECO:0000313" key="7">
    <source>
        <dbReference type="EMBL" id="RXK37952.1"/>
    </source>
</evidence>
<dbReference type="Pfam" id="PF04117">
    <property type="entry name" value="Mpv17_PMP22"/>
    <property type="match status" value="1"/>
</dbReference>
<dbReference type="PANTHER" id="PTHR11266">
    <property type="entry name" value="PEROXISOMAL MEMBRANE PROTEIN 2, PXMP2 MPV17"/>
    <property type="match status" value="1"/>
</dbReference>
<evidence type="ECO:0000256" key="4">
    <source>
        <dbReference type="ARBA" id="ARBA00022989"/>
    </source>
</evidence>
<dbReference type="Proteomes" id="UP000289152">
    <property type="component" value="Unassembled WGS sequence"/>
</dbReference>
<reference evidence="7 8" key="1">
    <citation type="submission" date="2016-06" db="EMBL/GenBank/DDBJ databases">
        <title>Evolution of pathogenesis and genome organization in the Tremellales.</title>
        <authorList>
            <person name="Cuomo C."/>
            <person name="Litvintseva A."/>
            <person name="Heitman J."/>
            <person name="Chen Y."/>
            <person name="Sun S."/>
            <person name="Springer D."/>
            <person name="Dromer F."/>
            <person name="Young S."/>
            <person name="Zeng Q."/>
            <person name="Chapman S."/>
            <person name="Gujja S."/>
            <person name="Saif S."/>
            <person name="Birren B."/>
        </authorList>
    </citation>
    <scope>NUCLEOTIDE SEQUENCE [LARGE SCALE GENOMIC DNA]</scope>
    <source>
        <strain evidence="7 8">ATCC 28783</strain>
    </source>
</reference>